<dbReference type="SUPFAM" id="SSF52540">
    <property type="entry name" value="P-loop containing nucleoside triphosphate hydrolases"/>
    <property type="match status" value="2"/>
</dbReference>
<dbReference type="PANTHER" id="PTHR10492">
    <property type="match status" value="1"/>
</dbReference>
<feature type="domain" description="DNA helicase Pif1-like 2B" evidence="4">
    <location>
        <begin position="816"/>
        <end position="854"/>
    </location>
</feature>
<evidence type="ECO:0000313" key="6">
    <source>
        <dbReference type="WBParaSite" id="L893_g16298.t1"/>
    </source>
</evidence>
<keyword evidence="1" id="KW-0067">ATP-binding</keyword>
<keyword evidence="1" id="KW-0227">DNA damage</keyword>
<keyword evidence="5" id="KW-1185">Reference proteome</keyword>
<keyword evidence="1" id="KW-0233">DNA recombination</keyword>
<protein>
    <recommendedName>
        <fullName evidence="1">ATP-dependent DNA helicase</fullName>
        <ecNumber evidence="1">5.6.2.3</ecNumber>
    </recommendedName>
</protein>
<comment type="cofactor">
    <cofactor evidence="1">
        <name>Mg(2+)</name>
        <dbReference type="ChEBI" id="CHEBI:18420"/>
    </cofactor>
</comment>
<evidence type="ECO:0000259" key="4">
    <source>
        <dbReference type="Pfam" id="PF21530"/>
    </source>
</evidence>
<sequence length="981" mass="112631">MIGFEKIIDIGAILNAWKSRNLSLLTTLILIPTFSWLITQNRPLRGLQTVSVFNNAETRIWIRCDTTRISFSPELLKKDAGINHAKEEGFVSIDSRRSKSCYAAEFGFTMFVSILVERKEKILKHMALNHPVNPYNDVEFTLEGRVLLGRHANGQAVGANKWRNFWYVVDCVRWHWTTRSFLRGILTRYRVHVVNQSGKALYVSCTVRQKNMAVTDYTVVPHNTSVNFEPSPMTDWESSHVYAISALSEHGTLFKNLSYDVSLTRLTIRKGDDIEEQHTESELLFWIFFMLVCGCSLYFLTKQEYYKTIIGYILSDVTICNVFQLQNFFDIKMEHTEQGQDDTAVGRERSCQQVELQRLKGLQESKSDAFWRQTLSEGAAQLVSTEHFCRFFALLLFHCRPSNPEDLFEQFLDRILPPNQSATLADRRTLAFRYIAFYLQEFTISLREIAPSWPDIILDIDEVLSLEDKIKPTVQDIGPQSTDWKRIADEEKHSLNVDQLRVYAMVMDALTKPKKHKLIRVEGVAGTGKTYLCNAIIAKLRAMKIKVEAITPAGITANGLRGGKTAHSLLRIPLDVDILPNFTPPNVKYESAHAKVLRDTKLIIIDDMDMMGRTVYEHIDKTLRACFLDTDPESKIVFAGKCVLLSGTLKRGDRFFSYNNSLFAFDLFRSFCEVKLEVTFRVDFNKASFIYLLRVFNSGFSVYGDHELIEIPEGCQMTTLEELIEFCFPKVALSDPIEQFDMLRENIILCLTNDEAREINEMVLRRVKGQERKHRTIDRYGKVINQEAFDIMTGAYDSEEDIGFNRKEENFSSNLASSLPPLELNLKVGAIVMVIVDLNRRQGLPYGTLLQVTAMCDTIITCRRLVPDSRFDDVVYITKMKFTHKSQNHGETEPFETIQFPLRLAFAITIYESQREAPNCWPFLQRNGSVDPMSFTVTCLRQEYGVCPRNRTQPQSGRSCYVPYGELVKEYNNRVISPVSS</sequence>
<dbReference type="InterPro" id="IPR049163">
    <property type="entry name" value="Pif1-like_2B_dom"/>
</dbReference>
<feature type="transmembrane region" description="Helical" evidence="2">
    <location>
        <begin position="21"/>
        <end position="38"/>
    </location>
</feature>
<evidence type="ECO:0000256" key="2">
    <source>
        <dbReference type="SAM" id="Phobius"/>
    </source>
</evidence>
<dbReference type="PANTHER" id="PTHR10492:SF102">
    <property type="entry name" value="ATP-DEPENDENT DNA HELICASE"/>
    <property type="match status" value="1"/>
</dbReference>
<dbReference type="GO" id="GO:0043139">
    <property type="term" value="F:5'-3' DNA helicase activity"/>
    <property type="evidence" value="ECO:0007669"/>
    <property type="project" value="UniProtKB-EC"/>
</dbReference>
<keyword evidence="1" id="KW-0378">Hydrolase</keyword>
<keyword evidence="1" id="KW-0547">Nucleotide-binding</keyword>
<reference evidence="6" key="1">
    <citation type="submission" date="2016-11" db="UniProtKB">
        <authorList>
            <consortium name="WormBaseParasite"/>
        </authorList>
    </citation>
    <scope>IDENTIFICATION</scope>
</reference>
<dbReference type="Gene3D" id="3.40.50.300">
    <property type="entry name" value="P-loop containing nucleotide triphosphate hydrolases"/>
    <property type="match status" value="1"/>
</dbReference>
<keyword evidence="2" id="KW-1133">Transmembrane helix</keyword>
<dbReference type="Proteomes" id="UP000095287">
    <property type="component" value="Unplaced"/>
</dbReference>
<dbReference type="GO" id="GO:0016887">
    <property type="term" value="F:ATP hydrolysis activity"/>
    <property type="evidence" value="ECO:0007669"/>
    <property type="project" value="RHEA"/>
</dbReference>
<feature type="domain" description="DNA helicase Pif1-like DEAD-box helicase" evidence="3">
    <location>
        <begin position="495"/>
        <end position="648"/>
    </location>
</feature>
<comment type="similarity">
    <text evidence="1">Belongs to the helicase family.</text>
</comment>
<dbReference type="GO" id="GO:0005524">
    <property type="term" value="F:ATP binding"/>
    <property type="evidence" value="ECO:0007669"/>
    <property type="project" value="UniProtKB-KW"/>
</dbReference>
<accession>A0A1I7YH27</accession>
<dbReference type="GO" id="GO:0006281">
    <property type="term" value="P:DNA repair"/>
    <property type="evidence" value="ECO:0007669"/>
    <property type="project" value="UniProtKB-KW"/>
</dbReference>
<dbReference type="InterPro" id="IPR027417">
    <property type="entry name" value="P-loop_NTPase"/>
</dbReference>
<dbReference type="GO" id="GO:0006310">
    <property type="term" value="P:DNA recombination"/>
    <property type="evidence" value="ECO:0007669"/>
    <property type="project" value="UniProtKB-KW"/>
</dbReference>
<organism evidence="5 6">
    <name type="scientific">Steinernema glaseri</name>
    <dbReference type="NCBI Taxonomy" id="37863"/>
    <lineage>
        <taxon>Eukaryota</taxon>
        <taxon>Metazoa</taxon>
        <taxon>Ecdysozoa</taxon>
        <taxon>Nematoda</taxon>
        <taxon>Chromadorea</taxon>
        <taxon>Rhabditida</taxon>
        <taxon>Tylenchina</taxon>
        <taxon>Panagrolaimomorpha</taxon>
        <taxon>Strongyloidoidea</taxon>
        <taxon>Steinernematidae</taxon>
        <taxon>Steinernema</taxon>
    </lineage>
</organism>
<evidence type="ECO:0000313" key="5">
    <source>
        <dbReference type="Proteomes" id="UP000095287"/>
    </source>
</evidence>
<dbReference type="GO" id="GO:0000723">
    <property type="term" value="P:telomere maintenance"/>
    <property type="evidence" value="ECO:0007669"/>
    <property type="project" value="InterPro"/>
</dbReference>
<dbReference type="EC" id="5.6.2.3" evidence="1"/>
<dbReference type="Pfam" id="PF21530">
    <property type="entry name" value="Pif1_2B_dom"/>
    <property type="match status" value="1"/>
</dbReference>
<evidence type="ECO:0000259" key="3">
    <source>
        <dbReference type="Pfam" id="PF05970"/>
    </source>
</evidence>
<comment type="catalytic activity">
    <reaction evidence="1">
        <text>ATP + H2O = ADP + phosphate + H(+)</text>
        <dbReference type="Rhea" id="RHEA:13065"/>
        <dbReference type="ChEBI" id="CHEBI:15377"/>
        <dbReference type="ChEBI" id="CHEBI:15378"/>
        <dbReference type="ChEBI" id="CHEBI:30616"/>
        <dbReference type="ChEBI" id="CHEBI:43474"/>
        <dbReference type="ChEBI" id="CHEBI:456216"/>
        <dbReference type="EC" id="5.6.2.3"/>
    </reaction>
</comment>
<evidence type="ECO:0000256" key="1">
    <source>
        <dbReference type="RuleBase" id="RU363044"/>
    </source>
</evidence>
<name>A0A1I7YH27_9BILA</name>
<keyword evidence="1" id="KW-0347">Helicase</keyword>
<dbReference type="AlphaFoldDB" id="A0A1I7YH27"/>
<proteinExistence type="inferred from homology"/>
<dbReference type="Pfam" id="PF05970">
    <property type="entry name" value="PIF1"/>
    <property type="match status" value="1"/>
</dbReference>
<dbReference type="WBParaSite" id="L893_g16298.t1">
    <property type="protein sequence ID" value="L893_g16298.t1"/>
    <property type="gene ID" value="L893_g16298"/>
</dbReference>
<keyword evidence="2" id="KW-0472">Membrane</keyword>
<keyword evidence="2" id="KW-0812">Transmembrane</keyword>
<keyword evidence="1" id="KW-0234">DNA repair</keyword>
<dbReference type="InterPro" id="IPR010285">
    <property type="entry name" value="DNA_helicase_pif1-like_DEAD"/>
</dbReference>